<dbReference type="GO" id="GO:0005886">
    <property type="term" value="C:plasma membrane"/>
    <property type="evidence" value="ECO:0007669"/>
    <property type="project" value="UniProtKB-SubCell"/>
</dbReference>
<dbReference type="PATRIC" id="fig|1121014.3.peg.2128"/>
<dbReference type="STRING" id="1121014.N788_06105"/>
<keyword evidence="10" id="KW-1185">Reference proteome</keyword>
<feature type="transmembrane region" description="Helical" evidence="7">
    <location>
        <begin position="12"/>
        <end position="31"/>
    </location>
</feature>
<dbReference type="EMBL" id="AVCJ01000034">
    <property type="protein sequence ID" value="KFL36118.1"/>
    <property type="molecule type" value="Genomic_DNA"/>
</dbReference>
<feature type="transmembrane region" description="Helical" evidence="7">
    <location>
        <begin position="130"/>
        <end position="148"/>
    </location>
</feature>
<evidence type="ECO:0000256" key="7">
    <source>
        <dbReference type="RuleBase" id="RU365041"/>
    </source>
</evidence>
<accession>A0A087MGW5</accession>
<feature type="transmembrane region" description="Helical" evidence="7">
    <location>
        <begin position="43"/>
        <end position="61"/>
    </location>
</feature>
<comment type="similarity">
    <text evidence="2 7">Belongs to the MgtC/SapB family.</text>
</comment>
<dbReference type="PANTHER" id="PTHR33778">
    <property type="entry name" value="PROTEIN MGTC"/>
    <property type="match status" value="1"/>
</dbReference>
<evidence type="ECO:0000256" key="4">
    <source>
        <dbReference type="ARBA" id="ARBA00022692"/>
    </source>
</evidence>
<keyword evidence="6 7" id="KW-0472">Membrane</keyword>
<evidence type="ECO:0000256" key="6">
    <source>
        <dbReference type="ARBA" id="ARBA00023136"/>
    </source>
</evidence>
<evidence type="ECO:0000313" key="10">
    <source>
        <dbReference type="Proteomes" id="UP000029085"/>
    </source>
</evidence>
<organism evidence="9 10">
    <name type="scientific">Arenimonas donghaensis DSM 18148 = HO3-R19</name>
    <dbReference type="NCBI Taxonomy" id="1121014"/>
    <lineage>
        <taxon>Bacteria</taxon>
        <taxon>Pseudomonadati</taxon>
        <taxon>Pseudomonadota</taxon>
        <taxon>Gammaproteobacteria</taxon>
        <taxon>Lysobacterales</taxon>
        <taxon>Lysobacteraceae</taxon>
        <taxon>Arenimonas</taxon>
    </lineage>
</organism>
<evidence type="ECO:0000313" key="9">
    <source>
        <dbReference type="EMBL" id="KFL36118.1"/>
    </source>
</evidence>
<evidence type="ECO:0000256" key="2">
    <source>
        <dbReference type="ARBA" id="ARBA00009298"/>
    </source>
</evidence>
<evidence type="ECO:0000256" key="3">
    <source>
        <dbReference type="ARBA" id="ARBA00022475"/>
    </source>
</evidence>
<name>A0A087MGW5_9GAMM</name>
<dbReference type="PANTHER" id="PTHR33778:SF1">
    <property type="entry name" value="MAGNESIUM TRANSPORTER YHID-RELATED"/>
    <property type="match status" value="1"/>
</dbReference>
<dbReference type="InterPro" id="IPR049177">
    <property type="entry name" value="MgtC_SapB_SrpB_YhiD_N"/>
</dbReference>
<dbReference type="AlphaFoldDB" id="A0A087MGW5"/>
<evidence type="ECO:0000259" key="8">
    <source>
        <dbReference type="Pfam" id="PF02308"/>
    </source>
</evidence>
<dbReference type="Proteomes" id="UP000029085">
    <property type="component" value="Unassembled WGS sequence"/>
</dbReference>
<dbReference type="Pfam" id="PF02308">
    <property type="entry name" value="MgtC"/>
    <property type="match status" value="1"/>
</dbReference>
<keyword evidence="3" id="KW-1003">Cell membrane</keyword>
<feature type="domain" description="MgtC/SapB/SrpB/YhiD N-terminal" evidence="8">
    <location>
        <begin position="18"/>
        <end position="152"/>
    </location>
</feature>
<evidence type="ECO:0000256" key="5">
    <source>
        <dbReference type="ARBA" id="ARBA00022989"/>
    </source>
</evidence>
<evidence type="ECO:0000256" key="1">
    <source>
        <dbReference type="ARBA" id="ARBA00004651"/>
    </source>
</evidence>
<dbReference type="RefSeq" id="WP_034224928.1">
    <property type="nucleotide sequence ID" value="NZ_AVCJ01000034.1"/>
</dbReference>
<dbReference type="OrthoDB" id="9811198at2"/>
<gene>
    <name evidence="9" type="ORF">N788_06105</name>
</gene>
<protein>
    <recommendedName>
        <fullName evidence="7">Protein MgtC</fullName>
    </recommendedName>
</protein>
<keyword evidence="4 7" id="KW-0812">Transmembrane</keyword>
<keyword evidence="7" id="KW-0997">Cell inner membrane</keyword>
<proteinExistence type="inferred from homology"/>
<keyword evidence="5 7" id="KW-1133">Transmembrane helix</keyword>
<feature type="transmembrane region" description="Helical" evidence="7">
    <location>
        <begin position="81"/>
        <end position="98"/>
    </location>
</feature>
<reference evidence="10" key="1">
    <citation type="submission" date="2013-08" db="EMBL/GenBank/DDBJ databases">
        <title>Genome sequencing of Arenimonas donghaensis.</title>
        <authorList>
            <person name="Chen F."/>
            <person name="Wang G."/>
        </authorList>
    </citation>
    <scope>NUCLEOTIDE SEQUENCE [LARGE SCALE GENOMIC DNA]</scope>
    <source>
        <strain evidence="10">HO3-R19</strain>
    </source>
</reference>
<comment type="caution">
    <text evidence="9">The sequence shown here is derived from an EMBL/GenBank/DDBJ whole genome shotgun (WGS) entry which is preliminary data.</text>
</comment>
<sequence length="165" mass="17454">MEGLFENWQLQLQLVGTMAVAMALGGAIGYERELKNRPAGFRTHMLVAGAAALLVGLVDLLAHRYSAEVYSNLVRIDPIRLIEAMVAAVGFLGAGTIFRSGSESVITGITTAASLLMVAVVGIAVGVQSYVLAVGATVTTLSVLWLLGQLEKRFPKKSDRPSSHS</sequence>
<comment type="subcellular location">
    <subcellularLocation>
        <location evidence="7">Cell inner membrane</location>
        <topology evidence="7">Multi-pass membrane protein</topology>
    </subcellularLocation>
    <subcellularLocation>
        <location evidence="1">Cell membrane</location>
        <topology evidence="1">Multi-pass membrane protein</topology>
    </subcellularLocation>
</comment>
<reference evidence="9 10" key="2">
    <citation type="journal article" date="2015" name="Stand. Genomic Sci.">
        <title>High quality draft genomic sequence of Arenimonas donghaensis DSM 18148(T).</title>
        <authorList>
            <person name="Chen F."/>
            <person name="Wang H."/>
            <person name="Cao Y."/>
            <person name="Li X."/>
            <person name="Wang G."/>
        </authorList>
    </citation>
    <scope>NUCLEOTIDE SEQUENCE [LARGE SCALE GENOMIC DNA]</scope>
    <source>
        <strain evidence="9 10">HO3-R19</strain>
    </source>
</reference>
<dbReference type="InterPro" id="IPR003416">
    <property type="entry name" value="MgtC/SapB/SrpB/YhiD_fam"/>
</dbReference>
<dbReference type="PRINTS" id="PR01837">
    <property type="entry name" value="MGTCSAPBPROT"/>
</dbReference>
<feature type="transmembrane region" description="Helical" evidence="7">
    <location>
        <begin position="105"/>
        <end position="124"/>
    </location>
</feature>